<reference evidence="3" key="2">
    <citation type="submission" date="2015-08" db="UniProtKB">
        <authorList>
            <consortium name="WormBaseParasite"/>
        </authorList>
    </citation>
    <scope>IDENTIFICATION</scope>
</reference>
<organism evidence="2 3">
    <name type="scientific">Strongyloides venezuelensis</name>
    <name type="common">Threadworm</name>
    <dbReference type="NCBI Taxonomy" id="75913"/>
    <lineage>
        <taxon>Eukaryota</taxon>
        <taxon>Metazoa</taxon>
        <taxon>Ecdysozoa</taxon>
        <taxon>Nematoda</taxon>
        <taxon>Chromadorea</taxon>
        <taxon>Rhabditida</taxon>
        <taxon>Tylenchina</taxon>
        <taxon>Panagrolaimomorpha</taxon>
        <taxon>Strongyloidoidea</taxon>
        <taxon>Strongyloididae</taxon>
        <taxon>Strongyloides</taxon>
    </lineage>
</organism>
<dbReference type="Pfam" id="PF17906">
    <property type="entry name" value="HTH_48"/>
    <property type="match status" value="1"/>
</dbReference>
<reference evidence="2" key="1">
    <citation type="submission" date="2014-07" db="EMBL/GenBank/DDBJ databases">
        <authorList>
            <person name="Martin A.A"/>
            <person name="De Silva N."/>
        </authorList>
    </citation>
    <scope>NUCLEOTIDE SEQUENCE</scope>
</reference>
<evidence type="ECO:0000313" key="2">
    <source>
        <dbReference type="Proteomes" id="UP000035680"/>
    </source>
</evidence>
<protein>
    <submittedName>
        <fullName evidence="3">HTH_48 domain-containing protein</fullName>
    </submittedName>
</protein>
<dbReference type="AlphaFoldDB" id="A0A0K0F1G7"/>
<keyword evidence="2" id="KW-1185">Reference proteome</keyword>
<sequence length="86" mass="10026">MLSKRDIHAITLYEFKWGTNATKTTQKINETLGEDFNGSLKNKERGRPRFVLYNNELRNAVEANPRTSVKKPTKELNVYNQPFQII</sequence>
<dbReference type="Gene3D" id="1.10.10.1450">
    <property type="match status" value="1"/>
</dbReference>
<evidence type="ECO:0000313" key="3">
    <source>
        <dbReference type="WBParaSite" id="SVE_0264200.1"/>
    </source>
</evidence>
<accession>A0A0K0F1G7</accession>
<feature type="domain" description="Mos1 transposase HTH" evidence="1">
    <location>
        <begin position="4"/>
        <end position="35"/>
    </location>
</feature>
<dbReference type="InterPro" id="IPR041426">
    <property type="entry name" value="Mos1_HTH"/>
</dbReference>
<dbReference type="STRING" id="75913.A0A0K0F1G7"/>
<proteinExistence type="predicted"/>
<dbReference type="WBParaSite" id="SVE_0264200.1">
    <property type="protein sequence ID" value="SVE_0264200.1"/>
    <property type="gene ID" value="SVE_0264200"/>
</dbReference>
<dbReference type="Proteomes" id="UP000035680">
    <property type="component" value="Unassembled WGS sequence"/>
</dbReference>
<evidence type="ECO:0000259" key="1">
    <source>
        <dbReference type="Pfam" id="PF17906"/>
    </source>
</evidence>
<name>A0A0K0F1G7_STRVS</name>